<accession>A0A7X3FHU0</accession>
<dbReference type="AlphaFoldDB" id="A0A7X3FHU0"/>
<dbReference type="EMBL" id="RHLK01000004">
    <property type="protein sequence ID" value="MVO99924.1"/>
    <property type="molecule type" value="Genomic_DNA"/>
</dbReference>
<gene>
    <name evidence="1" type="ORF">EDM21_10340</name>
</gene>
<comment type="caution">
    <text evidence="1">The sequence shown here is derived from an EMBL/GenBank/DDBJ whole genome shotgun (WGS) entry which is preliminary data.</text>
</comment>
<dbReference type="OrthoDB" id="1849013at2"/>
<name>A0A7X3FHU0_9BACL</name>
<sequence>MNFFKKSTHEIRTPFELDLLGKAQNMQQTVPPEPWIYEVIVPASGVTACGWDEDENLVLISGSGYSITQAITGKRIHRDRDSSLTDAGMSKDYLTFTVPLTGLVMGVFGFEAGDGIFGTDDGWRLDVIYPWWPRASVVLDNVFRQGYRYLEDAVMIDLKRLDGPVKCGFSPSGRHFVVLGSGGALVYSR</sequence>
<organism evidence="1 2">
    <name type="scientific">Paenibacillus lutrae</name>
    <dbReference type="NCBI Taxonomy" id="2078573"/>
    <lineage>
        <taxon>Bacteria</taxon>
        <taxon>Bacillati</taxon>
        <taxon>Bacillota</taxon>
        <taxon>Bacilli</taxon>
        <taxon>Bacillales</taxon>
        <taxon>Paenibacillaceae</taxon>
        <taxon>Paenibacillus</taxon>
    </lineage>
</organism>
<reference evidence="1 2" key="1">
    <citation type="journal article" date="2019" name="Microorganisms">
        <title>Paenibacillus lutrae sp. nov., A Chitinolytic Species Isolated from A River Otter in Castril Natural Park, Granada, Spain.</title>
        <authorList>
            <person name="Rodriguez M."/>
            <person name="Reina J.C."/>
            <person name="Bejar V."/>
            <person name="Llamas I."/>
        </authorList>
    </citation>
    <scope>NUCLEOTIDE SEQUENCE [LARGE SCALE GENOMIC DNA]</scope>
    <source>
        <strain evidence="1 2">N10</strain>
    </source>
</reference>
<evidence type="ECO:0000313" key="2">
    <source>
        <dbReference type="Proteomes" id="UP000490800"/>
    </source>
</evidence>
<dbReference type="RefSeq" id="WP_157335271.1">
    <property type="nucleotide sequence ID" value="NZ_RHLK01000004.1"/>
</dbReference>
<dbReference type="Proteomes" id="UP000490800">
    <property type="component" value="Unassembled WGS sequence"/>
</dbReference>
<proteinExistence type="predicted"/>
<protein>
    <submittedName>
        <fullName evidence="1">Uncharacterized protein</fullName>
    </submittedName>
</protein>
<evidence type="ECO:0000313" key="1">
    <source>
        <dbReference type="EMBL" id="MVO99924.1"/>
    </source>
</evidence>
<keyword evidence="2" id="KW-1185">Reference proteome</keyword>